<dbReference type="InterPro" id="IPR013805">
    <property type="entry name" value="GrpE_CC"/>
</dbReference>
<dbReference type="PANTHER" id="PTHR21237">
    <property type="entry name" value="GRPE PROTEIN"/>
    <property type="match status" value="1"/>
</dbReference>
<dbReference type="GO" id="GO:0051087">
    <property type="term" value="F:protein-folding chaperone binding"/>
    <property type="evidence" value="ECO:0007669"/>
    <property type="project" value="InterPro"/>
</dbReference>
<evidence type="ECO:0000313" key="12">
    <source>
        <dbReference type="Proteomes" id="UP000075398"/>
    </source>
</evidence>
<dbReference type="CDD" id="cd00446">
    <property type="entry name" value="GrpE"/>
    <property type="match status" value="1"/>
</dbReference>
<name>A0A150J3M8_9EURY</name>
<dbReference type="Proteomes" id="UP000075398">
    <property type="component" value="Unassembled WGS sequence"/>
</dbReference>
<comment type="caution">
    <text evidence="11">The sequence shown here is derived from an EMBL/GenBank/DDBJ whole genome shotgun (WGS) entry which is preliminary data.</text>
</comment>
<reference evidence="11 12" key="1">
    <citation type="journal article" date="2016" name="ISME J.">
        <title>Chasing the elusive Euryarchaeota class WSA2: genomes reveal a uniquely fastidious methyl-reducing methanogen.</title>
        <authorList>
            <person name="Nobu M.K."/>
            <person name="Narihiro T."/>
            <person name="Kuroda K."/>
            <person name="Mei R."/>
            <person name="Liu W.T."/>
        </authorList>
    </citation>
    <scope>NUCLEOTIDE SEQUENCE [LARGE SCALE GENOMIC DNA]</scope>
    <source>
        <strain evidence="11">U1lsi0528_Bin055</strain>
    </source>
</reference>
<gene>
    <name evidence="7" type="primary">grpE</name>
    <name evidence="11" type="ORF">AMQ22_01160</name>
</gene>
<dbReference type="PRINTS" id="PR00773">
    <property type="entry name" value="GRPEPROTEIN"/>
</dbReference>
<evidence type="ECO:0000313" key="11">
    <source>
        <dbReference type="EMBL" id="KYC51802.1"/>
    </source>
</evidence>
<protein>
    <recommendedName>
        <fullName evidence="7 8">Protein GrpE</fullName>
    </recommendedName>
    <alternativeName>
        <fullName evidence="7">HSP-70 cofactor</fullName>
    </alternativeName>
</protein>
<dbReference type="NCBIfam" id="NF010738">
    <property type="entry name" value="PRK14140.1"/>
    <property type="match status" value="1"/>
</dbReference>
<dbReference type="PROSITE" id="PS01071">
    <property type="entry name" value="GRPE"/>
    <property type="match status" value="1"/>
</dbReference>
<comment type="subunit">
    <text evidence="3 7">Homodimer.</text>
</comment>
<dbReference type="EMBL" id="LNGC01000046">
    <property type="protein sequence ID" value="KYC51802.1"/>
    <property type="molecule type" value="Genomic_DNA"/>
</dbReference>
<dbReference type="AlphaFoldDB" id="A0A150J3M8"/>
<evidence type="ECO:0000256" key="5">
    <source>
        <dbReference type="ARBA" id="ARBA00023016"/>
    </source>
</evidence>
<dbReference type="Gene3D" id="2.30.22.10">
    <property type="entry name" value="Head domain of nucleotide exchange factor GrpE"/>
    <property type="match status" value="1"/>
</dbReference>
<keyword evidence="5 7" id="KW-0346">Stress response</keyword>
<dbReference type="GO" id="GO:0051082">
    <property type="term" value="F:unfolded protein binding"/>
    <property type="evidence" value="ECO:0007669"/>
    <property type="project" value="TreeGrafter"/>
</dbReference>
<comment type="similarity">
    <text evidence="2 7 9">Belongs to the GrpE family.</text>
</comment>
<dbReference type="GO" id="GO:0000774">
    <property type="term" value="F:adenyl-nucleotide exchange factor activity"/>
    <property type="evidence" value="ECO:0007669"/>
    <property type="project" value="InterPro"/>
</dbReference>
<evidence type="ECO:0000256" key="1">
    <source>
        <dbReference type="ARBA" id="ARBA00004496"/>
    </source>
</evidence>
<dbReference type="Gene3D" id="3.90.20.20">
    <property type="match status" value="1"/>
</dbReference>
<dbReference type="STRING" id="1705564.APG08_01391"/>
<evidence type="ECO:0000256" key="3">
    <source>
        <dbReference type="ARBA" id="ARBA00011738"/>
    </source>
</evidence>
<dbReference type="FunFam" id="2.30.22.10:FF:000001">
    <property type="entry name" value="Protein GrpE"/>
    <property type="match status" value="1"/>
</dbReference>
<dbReference type="PANTHER" id="PTHR21237:SF23">
    <property type="entry name" value="GRPE PROTEIN HOMOLOG, MITOCHONDRIAL"/>
    <property type="match status" value="1"/>
</dbReference>
<feature type="coiled-coil region" evidence="10">
    <location>
        <begin position="1"/>
        <end position="56"/>
    </location>
</feature>
<evidence type="ECO:0000256" key="2">
    <source>
        <dbReference type="ARBA" id="ARBA00009054"/>
    </source>
</evidence>
<evidence type="ECO:0000256" key="10">
    <source>
        <dbReference type="SAM" id="Coils"/>
    </source>
</evidence>
<dbReference type="PATRIC" id="fig|1705409.3.peg.1200"/>
<dbReference type="SUPFAM" id="SSF58014">
    <property type="entry name" value="Coiled-coil domain of nucleotide exchange factor GrpE"/>
    <property type="match status" value="1"/>
</dbReference>
<dbReference type="Pfam" id="PF01025">
    <property type="entry name" value="GrpE"/>
    <property type="match status" value="1"/>
</dbReference>
<dbReference type="GO" id="GO:0006457">
    <property type="term" value="P:protein folding"/>
    <property type="evidence" value="ECO:0007669"/>
    <property type="project" value="InterPro"/>
</dbReference>
<dbReference type="InterPro" id="IPR009012">
    <property type="entry name" value="GrpE_head"/>
</dbReference>
<sequence length="180" mass="21163">MTEENEIFENNEDKITELENKIAELEKQLSESESKLKEHYDRLLRSEADFQNLKKRTEKEKDDTRKFALQEIMTGILNVLDHIERGIKAYKDADKENLDKVEVLKGMELIYKDLRDVLSSHGLCEIECMGKEFDPFYHEALATICSEETDDNTVVEEFQKGYILNDRVIRPSRVKVTKRE</sequence>
<accession>A0A150J3M8</accession>
<dbReference type="SUPFAM" id="SSF51064">
    <property type="entry name" value="Head domain of nucleotide exchange factor GrpE"/>
    <property type="match status" value="1"/>
</dbReference>
<dbReference type="InterPro" id="IPR000740">
    <property type="entry name" value="GrpE"/>
</dbReference>
<dbReference type="GO" id="GO:0005737">
    <property type="term" value="C:cytoplasm"/>
    <property type="evidence" value="ECO:0007669"/>
    <property type="project" value="UniProtKB-SubCell"/>
</dbReference>
<evidence type="ECO:0000256" key="6">
    <source>
        <dbReference type="ARBA" id="ARBA00023186"/>
    </source>
</evidence>
<comment type="function">
    <text evidence="7 8">Participates actively in the response to hyperosmotic and heat shock by preventing the aggregation of stress-denatured proteins, in association with DnaK and GrpE. It is the nucleotide exchange factor for DnaK and may function as a thermosensor. Unfolded proteins bind initially to DnaJ; upon interaction with the DnaJ-bound protein, DnaK hydrolyzes its bound ATP, resulting in the formation of a stable complex. GrpE releases ADP from DnaK; ATP binding to DnaK triggers the release of the substrate protein, thus completing the reaction cycle. Several rounds of ATP-dependent interactions between DnaJ, DnaK and GrpE are required for fully efficient folding.</text>
</comment>
<keyword evidence="4 7" id="KW-0963">Cytoplasm</keyword>
<comment type="subcellular location">
    <subcellularLocation>
        <location evidence="1 7">Cytoplasm</location>
    </subcellularLocation>
</comment>
<evidence type="ECO:0000256" key="4">
    <source>
        <dbReference type="ARBA" id="ARBA00022490"/>
    </source>
</evidence>
<evidence type="ECO:0000256" key="8">
    <source>
        <dbReference type="RuleBase" id="RU000639"/>
    </source>
</evidence>
<organism evidence="11 12">
    <name type="scientific">Candidatus Methanofastidiosum methylothiophilum</name>
    <dbReference type="NCBI Taxonomy" id="1705564"/>
    <lineage>
        <taxon>Archaea</taxon>
        <taxon>Methanobacteriati</taxon>
        <taxon>Methanobacteriota</taxon>
        <taxon>Stenosarchaea group</taxon>
        <taxon>Candidatus Methanofastidiosia</taxon>
        <taxon>Candidatus Methanofastidiosales</taxon>
        <taxon>Candidatus Methanofastidiosaceae</taxon>
        <taxon>Candidatus Methanofastidiosum</taxon>
    </lineage>
</organism>
<proteinExistence type="inferred from homology"/>
<keyword evidence="6 7" id="KW-0143">Chaperone</keyword>
<evidence type="ECO:0000256" key="7">
    <source>
        <dbReference type="HAMAP-Rule" id="MF_01151"/>
    </source>
</evidence>
<keyword evidence="10" id="KW-0175">Coiled coil</keyword>
<dbReference type="GO" id="GO:0042803">
    <property type="term" value="F:protein homodimerization activity"/>
    <property type="evidence" value="ECO:0007669"/>
    <property type="project" value="InterPro"/>
</dbReference>
<evidence type="ECO:0000256" key="9">
    <source>
        <dbReference type="RuleBase" id="RU004478"/>
    </source>
</evidence>
<dbReference type="HAMAP" id="MF_01151">
    <property type="entry name" value="GrpE"/>
    <property type="match status" value="1"/>
</dbReference>